<feature type="transmembrane region" description="Helical" evidence="1">
    <location>
        <begin position="15"/>
        <end position="37"/>
    </location>
</feature>
<evidence type="ECO:0008006" key="4">
    <source>
        <dbReference type="Google" id="ProtNLM"/>
    </source>
</evidence>
<dbReference type="Pfam" id="PF24251">
    <property type="entry name" value="DUF7453"/>
    <property type="match status" value="1"/>
</dbReference>
<gene>
    <name evidence="2" type="ORF">I41_43490</name>
</gene>
<evidence type="ECO:0000313" key="3">
    <source>
        <dbReference type="Proteomes" id="UP000317909"/>
    </source>
</evidence>
<dbReference type="OrthoDB" id="267377at2"/>
<dbReference type="RefSeq" id="WP_145434833.1">
    <property type="nucleotide sequence ID" value="NZ_CP036339.1"/>
</dbReference>
<dbReference type="PROSITE" id="PS00018">
    <property type="entry name" value="EF_HAND_1"/>
    <property type="match status" value="2"/>
</dbReference>
<dbReference type="NCBIfam" id="TIGR05002">
    <property type="entry name" value="NxxGxxAF_repeat"/>
    <property type="match status" value="5"/>
</dbReference>
<dbReference type="EMBL" id="CP036339">
    <property type="protein sequence ID" value="QDT75140.1"/>
    <property type="molecule type" value="Genomic_DNA"/>
</dbReference>
<sequence length="839" mass="84330">MGQRPLSSVSLRLSVYIHLLPSAIAIGAIAGPTFLAARPVQAEQRLLAMTGDEQPGGAGALLAGVGAPALNNAGEVVLPARLAEGPGGVGGQNDAALWFLDGSVRESLAWKGAGDLGDGASFASFAAASIADDGDVVFKGATDAGKQGFWRASRDGSRSTIALSATTGVPGSQLQNAQYQTFGFQLVHAPNDTVVYSSRLARGVGGVDNTNSRGVWRDVDGANGLLVRESISEVPDLPAAKFNVLSAESANNAGQTALLASMYADFGGVTLQDTLGIWRVGGAPGSDVLVARRGVGEPAGVAGGLFIGFSDLRINSGGAISYVGELQATGDVTEENNRGLWLYDGAASHLVARTAGEATGVAGGVYETLDVPLLNDAGKLLFAGGMKVGVGSVTGSTAKGVWIADGVAPGTLVARSGVGGVPGAPAAKFAEFGTLAFNGDGVAALSATLEVGAGGVASGNEQGLWLMDATGDGRLLARAGDVVAGRTVASLEFLGGSGGGDGRQRALNDGGQLAYKATFTNGDEAAFLYTPELDWRAASDGNWDDSGNWTLGITPSSVHQVELSTNSPTTVMGPSGSATVRRLQLGGGTAETTLEIPESGMLNVIEGLHLANNGKLAGKGTLAGGVVNAGSTSPGASTGVLAIDGNYVQEASGRLTIEIGGSDNSSPIHKQFDQLLVFGEADLGGALAVSLVNGFVPAIGDIFPILKATGGMTAFDSFELPTLPADRAWATTTSVDTLALSVIATTPASPADFNGDGNVDGNDLAAWQNGFGGPGAGDADGDGQVDGNDFLIWQRQFNVDGGAGPPASVPEPCGSTMGFAAILLGAVLRRRRLQLVPAA</sequence>
<evidence type="ECO:0000313" key="2">
    <source>
        <dbReference type="EMBL" id="QDT75140.1"/>
    </source>
</evidence>
<reference evidence="2 3" key="1">
    <citation type="submission" date="2019-02" db="EMBL/GenBank/DDBJ databases">
        <title>Deep-cultivation of Planctomycetes and their phenomic and genomic characterization uncovers novel biology.</title>
        <authorList>
            <person name="Wiegand S."/>
            <person name="Jogler M."/>
            <person name="Boedeker C."/>
            <person name="Pinto D."/>
            <person name="Vollmers J."/>
            <person name="Rivas-Marin E."/>
            <person name="Kohn T."/>
            <person name="Peeters S.H."/>
            <person name="Heuer A."/>
            <person name="Rast P."/>
            <person name="Oberbeckmann S."/>
            <person name="Bunk B."/>
            <person name="Jeske O."/>
            <person name="Meyerdierks A."/>
            <person name="Storesund J.E."/>
            <person name="Kallscheuer N."/>
            <person name="Luecker S."/>
            <person name="Lage O.M."/>
            <person name="Pohl T."/>
            <person name="Merkel B.J."/>
            <person name="Hornburger P."/>
            <person name="Mueller R.-W."/>
            <person name="Bruemmer F."/>
            <person name="Labrenz M."/>
            <person name="Spormann A.M."/>
            <person name="Op den Camp H."/>
            <person name="Overmann J."/>
            <person name="Amann R."/>
            <person name="Jetten M.S.M."/>
            <person name="Mascher T."/>
            <person name="Medema M.H."/>
            <person name="Devos D.P."/>
            <person name="Kaster A.-K."/>
            <person name="Ovreas L."/>
            <person name="Rohde M."/>
            <person name="Galperin M.Y."/>
            <person name="Jogler C."/>
        </authorList>
    </citation>
    <scope>NUCLEOTIDE SEQUENCE [LARGE SCALE GENOMIC DNA]</scope>
    <source>
        <strain evidence="2 3">I41</strain>
    </source>
</reference>
<dbReference type="Proteomes" id="UP000317909">
    <property type="component" value="Chromosome"/>
</dbReference>
<dbReference type="AlphaFoldDB" id="A0A517U3E4"/>
<dbReference type="InterPro" id="IPR055876">
    <property type="entry name" value="DUF7453"/>
</dbReference>
<keyword evidence="1" id="KW-0472">Membrane</keyword>
<keyword evidence="1" id="KW-1133">Transmembrane helix</keyword>
<proteinExistence type="predicted"/>
<keyword evidence="1" id="KW-0812">Transmembrane</keyword>
<protein>
    <recommendedName>
        <fullName evidence="4">Autotransporter-associated beta strand repeat protein</fullName>
    </recommendedName>
</protein>
<evidence type="ECO:0000256" key="1">
    <source>
        <dbReference type="SAM" id="Phobius"/>
    </source>
</evidence>
<dbReference type="KEGG" id="llh:I41_43490"/>
<accession>A0A517U3E4</accession>
<dbReference type="InterPro" id="IPR018247">
    <property type="entry name" value="EF_Hand_1_Ca_BS"/>
</dbReference>
<name>A0A517U3E4_9BACT</name>
<keyword evidence="3" id="KW-1185">Reference proteome</keyword>
<organism evidence="2 3">
    <name type="scientific">Lacipirellula limnantheis</name>
    <dbReference type="NCBI Taxonomy" id="2528024"/>
    <lineage>
        <taxon>Bacteria</taxon>
        <taxon>Pseudomonadati</taxon>
        <taxon>Planctomycetota</taxon>
        <taxon>Planctomycetia</taxon>
        <taxon>Pirellulales</taxon>
        <taxon>Lacipirellulaceae</taxon>
        <taxon>Lacipirellula</taxon>
    </lineage>
</organism>